<feature type="compositionally biased region" description="Low complexity" evidence="1">
    <location>
        <begin position="56"/>
        <end position="65"/>
    </location>
</feature>
<dbReference type="RefSeq" id="WP_129355194.1">
    <property type="nucleotide sequence ID" value="NZ_CP012670.1"/>
</dbReference>
<organism evidence="2 3">
    <name type="scientific">Sorangium cellulosum</name>
    <name type="common">Polyangium cellulosum</name>
    <dbReference type="NCBI Taxonomy" id="56"/>
    <lineage>
        <taxon>Bacteria</taxon>
        <taxon>Pseudomonadati</taxon>
        <taxon>Myxococcota</taxon>
        <taxon>Polyangia</taxon>
        <taxon>Polyangiales</taxon>
        <taxon>Polyangiaceae</taxon>
        <taxon>Sorangium</taxon>
    </lineage>
</organism>
<dbReference type="AlphaFoldDB" id="A0A4P2QBN8"/>
<proteinExistence type="predicted"/>
<dbReference type="Proteomes" id="UP000295781">
    <property type="component" value="Chromosome"/>
</dbReference>
<accession>A0A4P2QBN8</accession>
<evidence type="ECO:0000313" key="3">
    <source>
        <dbReference type="Proteomes" id="UP000295781"/>
    </source>
</evidence>
<evidence type="ECO:0000313" key="2">
    <source>
        <dbReference type="EMBL" id="AUX27124.1"/>
    </source>
</evidence>
<dbReference type="EMBL" id="CP012670">
    <property type="protein sequence ID" value="AUX27124.1"/>
    <property type="molecule type" value="Genomic_DNA"/>
</dbReference>
<dbReference type="OrthoDB" id="9993247at2"/>
<dbReference type="PROSITE" id="PS51318">
    <property type="entry name" value="TAT"/>
    <property type="match status" value="1"/>
</dbReference>
<gene>
    <name evidence="2" type="ORF">SOCEGT47_077030</name>
</gene>
<feature type="compositionally biased region" description="Basic residues" evidence="1">
    <location>
        <begin position="67"/>
        <end position="83"/>
    </location>
</feature>
<protein>
    <submittedName>
        <fullName evidence="2">Uncharacterized protein</fullName>
    </submittedName>
</protein>
<dbReference type="InterPro" id="IPR006311">
    <property type="entry name" value="TAT_signal"/>
</dbReference>
<feature type="region of interest" description="Disordered" evidence="1">
    <location>
        <begin position="56"/>
        <end position="90"/>
    </location>
</feature>
<name>A0A4P2QBN8_SORCE</name>
<evidence type="ECO:0000256" key="1">
    <source>
        <dbReference type="SAM" id="MobiDB-lite"/>
    </source>
</evidence>
<reference evidence="2 3" key="1">
    <citation type="submission" date="2015-09" db="EMBL/GenBank/DDBJ databases">
        <title>Sorangium comparison.</title>
        <authorList>
            <person name="Zaburannyi N."/>
            <person name="Bunk B."/>
            <person name="Overmann J."/>
            <person name="Mueller R."/>
        </authorList>
    </citation>
    <scope>NUCLEOTIDE SEQUENCE [LARGE SCALE GENOMIC DNA]</scope>
    <source>
        <strain evidence="2 3">So ceGT47</strain>
    </source>
</reference>
<sequence length="90" mass="9045">MTDPERLLDEKEGDLQTALLRAALDESPPSGLTRRTLAALGVATAATLAGSAAKAAAGGAAAGGRPRAGRPRVGRPRAGRPRAGRLPGPR</sequence>